<dbReference type="InterPro" id="IPR018376">
    <property type="entry name" value="Enoyl-CoA_hyd/isom_CS"/>
</dbReference>
<gene>
    <name evidence="3" type="ORF">SAMN05421630_101789</name>
</gene>
<dbReference type="InterPro" id="IPR029045">
    <property type="entry name" value="ClpP/crotonase-like_dom_sf"/>
</dbReference>
<dbReference type="STRING" id="530584.SAMN05421630_101789"/>
<dbReference type="Gene3D" id="3.90.226.10">
    <property type="entry name" value="2-enoyl-CoA Hydratase, Chain A, domain 1"/>
    <property type="match status" value="1"/>
</dbReference>
<proteinExistence type="inferred from homology"/>
<dbReference type="KEGG" id="pmad:BAY61_12060"/>
<evidence type="ECO:0000313" key="4">
    <source>
        <dbReference type="Proteomes" id="UP000199494"/>
    </source>
</evidence>
<dbReference type="AlphaFoldDB" id="A0A222VNW5"/>
<dbReference type="Pfam" id="PF00378">
    <property type="entry name" value="ECH_1"/>
    <property type="match status" value="1"/>
</dbReference>
<evidence type="ECO:0000256" key="2">
    <source>
        <dbReference type="RuleBase" id="RU003707"/>
    </source>
</evidence>
<dbReference type="InterPro" id="IPR014748">
    <property type="entry name" value="Enoyl-CoA_hydra_C"/>
</dbReference>
<dbReference type="InterPro" id="IPR001753">
    <property type="entry name" value="Enoyl-CoA_hydra/iso"/>
</dbReference>
<organism evidence="3 4">
    <name type="scientific">Prauserella marina</name>
    <dbReference type="NCBI Taxonomy" id="530584"/>
    <lineage>
        <taxon>Bacteria</taxon>
        <taxon>Bacillati</taxon>
        <taxon>Actinomycetota</taxon>
        <taxon>Actinomycetes</taxon>
        <taxon>Pseudonocardiales</taxon>
        <taxon>Pseudonocardiaceae</taxon>
        <taxon>Prauserella</taxon>
    </lineage>
</organism>
<accession>A0A222VNW5</accession>
<dbReference type="Gene3D" id="1.10.12.10">
    <property type="entry name" value="Lyase 2-enoyl-coa Hydratase, Chain A, domain 2"/>
    <property type="match status" value="1"/>
</dbReference>
<reference evidence="3 4" key="1">
    <citation type="submission" date="2016-10" db="EMBL/GenBank/DDBJ databases">
        <authorList>
            <person name="de Groot N.N."/>
        </authorList>
    </citation>
    <scope>NUCLEOTIDE SEQUENCE [LARGE SCALE GENOMIC DNA]</scope>
    <source>
        <strain evidence="3 4">CGMCC 4.5506</strain>
    </source>
</reference>
<dbReference type="PROSITE" id="PS00166">
    <property type="entry name" value="ENOYL_COA_HYDRATASE"/>
    <property type="match status" value="1"/>
</dbReference>
<dbReference type="GO" id="GO:0003824">
    <property type="term" value="F:catalytic activity"/>
    <property type="evidence" value="ECO:0007669"/>
    <property type="project" value="InterPro"/>
</dbReference>
<dbReference type="PANTHER" id="PTHR43802">
    <property type="entry name" value="ENOYL-COA HYDRATASE"/>
    <property type="match status" value="1"/>
</dbReference>
<evidence type="ECO:0000313" key="3">
    <source>
        <dbReference type="EMBL" id="SDC19999.1"/>
    </source>
</evidence>
<dbReference type="SUPFAM" id="SSF52096">
    <property type="entry name" value="ClpP/crotonase"/>
    <property type="match status" value="1"/>
</dbReference>
<protein>
    <submittedName>
        <fullName evidence="3">Enoyl-CoA hydratase/carnithine racemase</fullName>
    </submittedName>
</protein>
<comment type="similarity">
    <text evidence="1 2">Belongs to the enoyl-CoA hydratase/isomerase family.</text>
</comment>
<dbReference type="EMBL" id="FMZE01000001">
    <property type="protein sequence ID" value="SDC19999.1"/>
    <property type="molecule type" value="Genomic_DNA"/>
</dbReference>
<name>A0A222VNW5_9PSEU</name>
<dbReference type="Proteomes" id="UP000199494">
    <property type="component" value="Unassembled WGS sequence"/>
</dbReference>
<dbReference type="CDD" id="cd06558">
    <property type="entry name" value="crotonase-like"/>
    <property type="match status" value="1"/>
</dbReference>
<dbReference type="RefSeq" id="WP_170140024.1">
    <property type="nucleotide sequence ID" value="NZ_CP016353.1"/>
</dbReference>
<dbReference type="PANTHER" id="PTHR43802:SF1">
    <property type="entry name" value="IP11341P-RELATED"/>
    <property type="match status" value="1"/>
</dbReference>
<sequence>MSDESVLYERRGPAAWITLNRPGAHNALSAEVVAGIGEGLRRAERDTGVRAIVLAGNGPSFCAGADLKMVLAHGKGADDGHTAAGALSGFLRSIADVCARIAAHPLPVIAAVHGNVIAGGLELTLACDLVLADENAAISDGHARYGLFPAAGGATRLPRKIGVNRAKYLLFTADTWDAELLRECGLVNEVVPGGELSSRAQALAERIGQRSARGLAAMKRVVEEGLDLSLDEALALELAECERYIAGGGDFEEGLLAFTQRRVPVFGERDPA</sequence>
<evidence type="ECO:0000256" key="1">
    <source>
        <dbReference type="ARBA" id="ARBA00005254"/>
    </source>
</evidence>
<keyword evidence="4" id="KW-1185">Reference proteome</keyword>